<protein>
    <submittedName>
        <fullName evidence="2">Uncharacterized protein (TIGR03084 family)</fullName>
    </submittedName>
</protein>
<dbReference type="Proteomes" id="UP000255265">
    <property type="component" value="Unassembled WGS sequence"/>
</dbReference>
<name>A0A370FFB1_9BURK</name>
<dbReference type="EMBL" id="QQAV01000004">
    <property type="protein sequence ID" value="RDI25097.1"/>
    <property type="molecule type" value="Genomic_DNA"/>
</dbReference>
<feature type="domain" description="Mycothiol-dependent maleylpyruvate isomerase metal-binding" evidence="1">
    <location>
        <begin position="8"/>
        <end position="146"/>
    </location>
</feature>
<dbReference type="NCBIfam" id="TIGR03083">
    <property type="entry name" value="maleylpyruvate isomerase family mycothiol-dependent enzyme"/>
    <property type="match status" value="1"/>
</dbReference>
<organism evidence="2 3">
    <name type="scientific">Pseudacidovorax intermedius</name>
    <dbReference type="NCBI Taxonomy" id="433924"/>
    <lineage>
        <taxon>Bacteria</taxon>
        <taxon>Pseudomonadati</taxon>
        <taxon>Pseudomonadota</taxon>
        <taxon>Betaproteobacteria</taxon>
        <taxon>Burkholderiales</taxon>
        <taxon>Comamonadaceae</taxon>
        <taxon>Pseudacidovorax</taxon>
    </lineage>
</organism>
<dbReference type="InterPro" id="IPR024344">
    <property type="entry name" value="MDMPI_metal-binding"/>
</dbReference>
<evidence type="ECO:0000259" key="1">
    <source>
        <dbReference type="Pfam" id="PF11716"/>
    </source>
</evidence>
<dbReference type="AlphaFoldDB" id="A0A370FFB1"/>
<sequence length="276" mass="30472">MNDTIDDLRTEYAELAGLARGLSAEQWRLRSDFYGWTPWDEIAHLLYFDETALLAATDADAFARDTAALTAQLSAGREISAIAREKYGHLDGPALLARWEPVSARLTDALAALDPKARLPWYGPSMSARSFATARLMETWAHGQDVWDVVRRRRPVGPRLRHIAHIGVTTFGWSFVNRGLPVPAVVPYVELQPPLGGAEGEGAWTWGDPASSEWVRGTAEDFCLLVTQRRNVADTALRYSDGAAREWLQIAQCFAGEPASAPPPGVRRVEYLDTLA</sequence>
<dbReference type="Gene3D" id="1.20.120.450">
    <property type="entry name" value="dinb family like domain"/>
    <property type="match status" value="1"/>
</dbReference>
<gene>
    <name evidence="2" type="ORF">DFR41_104152</name>
</gene>
<evidence type="ECO:0000313" key="2">
    <source>
        <dbReference type="EMBL" id="RDI25097.1"/>
    </source>
</evidence>
<dbReference type="GO" id="GO:0046872">
    <property type="term" value="F:metal ion binding"/>
    <property type="evidence" value="ECO:0007669"/>
    <property type="project" value="InterPro"/>
</dbReference>
<dbReference type="OrthoDB" id="113180at2"/>
<reference evidence="2 3" key="1">
    <citation type="submission" date="2018-07" db="EMBL/GenBank/DDBJ databases">
        <title>Genomic Encyclopedia of Type Strains, Phase IV (KMG-IV): sequencing the most valuable type-strain genomes for metagenomic binning, comparative biology and taxonomic classification.</title>
        <authorList>
            <person name="Goeker M."/>
        </authorList>
    </citation>
    <scope>NUCLEOTIDE SEQUENCE [LARGE SCALE GENOMIC DNA]</scope>
    <source>
        <strain evidence="2 3">DSM 21352</strain>
    </source>
</reference>
<dbReference type="RefSeq" id="WP_114802955.1">
    <property type="nucleotide sequence ID" value="NZ_QQAV01000004.1"/>
</dbReference>
<keyword evidence="3" id="KW-1185">Reference proteome</keyword>
<comment type="caution">
    <text evidence="2">The sequence shown here is derived from an EMBL/GenBank/DDBJ whole genome shotgun (WGS) entry which is preliminary data.</text>
</comment>
<dbReference type="SUPFAM" id="SSF109854">
    <property type="entry name" value="DinB/YfiT-like putative metalloenzymes"/>
    <property type="match status" value="1"/>
</dbReference>
<proteinExistence type="predicted"/>
<dbReference type="Pfam" id="PF11716">
    <property type="entry name" value="MDMPI_N"/>
    <property type="match status" value="1"/>
</dbReference>
<dbReference type="NCBIfam" id="TIGR03084">
    <property type="entry name" value="TIGR03084 family metal-binding protein"/>
    <property type="match status" value="1"/>
</dbReference>
<dbReference type="InterPro" id="IPR017517">
    <property type="entry name" value="Maleyloyr_isom"/>
</dbReference>
<dbReference type="InterPro" id="IPR034660">
    <property type="entry name" value="DinB/YfiT-like"/>
</dbReference>
<accession>A0A370FFB1</accession>
<dbReference type="InterPro" id="IPR017518">
    <property type="entry name" value="CHP03084"/>
</dbReference>
<evidence type="ECO:0000313" key="3">
    <source>
        <dbReference type="Proteomes" id="UP000255265"/>
    </source>
</evidence>